<accession>A0A9P0B6V9</accession>
<evidence type="ECO:0000256" key="5">
    <source>
        <dbReference type="ARBA" id="ARBA00023235"/>
    </source>
</evidence>
<dbReference type="PANTHER" id="PTHR10091:SF0">
    <property type="entry name" value="GALACTOSE MUTAROTASE"/>
    <property type="match status" value="1"/>
</dbReference>
<evidence type="ECO:0000256" key="3">
    <source>
        <dbReference type="ARBA" id="ARBA00006206"/>
    </source>
</evidence>
<evidence type="ECO:0000313" key="10">
    <source>
        <dbReference type="Proteomes" id="UP001154078"/>
    </source>
</evidence>
<comment type="similarity">
    <text evidence="3">Belongs to the aldose epimerase family.</text>
</comment>
<keyword evidence="6" id="KW-0119">Carbohydrate metabolism</keyword>
<dbReference type="Proteomes" id="UP001154078">
    <property type="component" value="Chromosome 5"/>
</dbReference>
<sequence length="472" mass="53111">MNKSRDKNTEYNPVQLEEDQFGLYADKTTGESASVRKFTWRNKNNVVVQVITYGATITSIKVPDNKGLVEDIALGFPSMEGYTASTNQNIGCTVGRVANRVGYGQINIDGTIYNVSANLGQHQLHGGFKGFDKVNWDYHRDGTKVVMSHHSPDKDEGYPGDLIVNVTFELTNNNDFLVDFKAYTTKPTFVNLTNHSYFNLAGHGKGAEELYKHVVCINADQTTDVDENSIPSGKLLSVSGTIFDLRIPTVLGERINKIPGYLGYDHNFCITKGTDQGTTYFARVVHPPSGRVLELYSNQPGVQFYTSNHLPEKGKGDSCESDAKHLVKGKEGKCYWKHGGFCLETQNYPDAVNHSLSRKSKVTLQDSELLVSFDRFLFPNVPVPLTLTYLEDLLKENSFLNETFAEYPSACMRQNCFQVNGCFYKQHEGTKMGNSLTPFLADIFMRRFEKKLNSSWYFPKDWLRGRYLTLAA</sequence>
<keyword evidence="5" id="KW-0413">Isomerase</keyword>
<dbReference type="EMBL" id="OV121136">
    <property type="protein sequence ID" value="CAH0556969.1"/>
    <property type="molecule type" value="Genomic_DNA"/>
</dbReference>
<evidence type="ECO:0000256" key="8">
    <source>
        <dbReference type="ARBA" id="ARBA00045743"/>
    </source>
</evidence>
<name>A0A9P0B6V9_BRAAE</name>
<evidence type="ECO:0000256" key="6">
    <source>
        <dbReference type="ARBA" id="ARBA00023277"/>
    </source>
</evidence>
<dbReference type="InterPro" id="IPR011013">
    <property type="entry name" value="Gal_mutarotase_sf_dom"/>
</dbReference>
<evidence type="ECO:0000256" key="7">
    <source>
        <dbReference type="ARBA" id="ARBA00032729"/>
    </source>
</evidence>
<dbReference type="GO" id="GO:0030246">
    <property type="term" value="F:carbohydrate binding"/>
    <property type="evidence" value="ECO:0007669"/>
    <property type="project" value="InterPro"/>
</dbReference>
<evidence type="ECO:0000256" key="1">
    <source>
        <dbReference type="ARBA" id="ARBA00001712"/>
    </source>
</evidence>
<organism evidence="9 10">
    <name type="scientific">Brassicogethes aeneus</name>
    <name type="common">Rape pollen beetle</name>
    <name type="synonym">Meligethes aeneus</name>
    <dbReference type="NCBI Taxonomy" id="1431903"/>
    <lineage>
        <taxon>Eukaryota</taxon>
        <taxon>Metazoa</taxon>
        <taxon>Ecdysozoa</taxon>
        <taxon>Arthropoda</taxon>
        <taxon>Hexapoda</taxon>
        <taxon>Insecta</taxon>
        <taxon>Pterygota</taxon>
        <taxon>Neoptera</taxon>
        <taxon>Endopterygota</taxon>
        <taxon>Coleoptera</taxon>
        <taxon>Polyphaga</taxon>
        <taxon>Cucujiformia</taxon>
        <taxon>Nitidulidae</taxon>
        <taxon>Meligethinae</taxon>
        <taxon>Brassicogethes</taxon>
    </lineage>
</organism>
<dbReference type="GO" id="GO:0004034">
    <property type="term" value="F:aldose 1-epimerase activity"/>
    <property type="evidence" value="ECO:0007669"/>
    <property type="project" value="UniProtKB-EC"/>
</dbReference>
<proteinExistence type="inferred from homology"/>
<dbReference type="InterPro" id="IPR014718">
    <property type="entry name" value="GH-type_carb-bd"/>
</dbReference>
<keyword evidence="10" id="KW-1185">Reference proteome</keyword>
<dbReference type="OrthoDB" id="274691at2759"/>
<dbReference type="CDD" id="cd09019">
    <property type="entry name" value="galactose_mutarotase_like"/>
    <property type="match status" value="1"/>
</dbReference>
<dbReference type="InterPro" id="IPR018052">
    <property type="entry name" value="Ald1_epimerase_CS"/>
</dbReference>
<dbReference type="InterPro" id="IPR047215">
    <property type="entry name" value="Galactose_mutarotase-like"/>
</dbReference>
<dbReference type="InterPro" id="IPR008183">
    <property type="entry name" value="Aldose_1/G6P_1-epimerase"/>
</dbReference>
<dbReference type="AlphaFoldDB" id="A0A9P0B6V9"/>
<dbReference type="PANTHER" id="PTHR10091">
    <property type="entry name" value="ALDOSE-1-EPIMERASE"/>
    <property type="match status" value="1"/>
</dbReference>
<evidence type="ECO:0000256" key="4">
    <source>
        <dbReference type="ARBA" id="ARBA00021023"/>
    </source>
</evidence>
<gene>
    <name evidence="9" type="ORF">MELIAE_LOCUS7788</name>
</gene>
<dbReference type="Gene3D" id="2.70.98.10">
    <property type="match status" value="1"/>
</dbReference>
<reference evidence="9" key="1">
    <citation type="submission" date="2021-12" db="EMBL/GenBank/DDBJ databases">
        <authorList>
            <person name="King R."/>
        </authorList>
    </citation>
    <scope>NUCLEOTIDE SEQUENCE</scope>
</reference>
<comment type="function">
    <text evidence="8">Mutarotase that catalyzes the interconversion of beta-D-galactose and alpha-D-galactose during galactose metabolism. Beta-D-galactose is metabolized in the liver into glucose 1-phosphate, the primary metabolic fuel, by the action of four enzymes that constitute the Leloir pathway: GALM, GALK1 (galactokinase), GALT (galactose-1-phosphate uridylyltransferase) and GALE (UDP-galactose-4'-epimerase). Involved in the maintenance of the equilibrium between the beta- and alpha-anomers of galactose, therefore ensuring a sufficient supply of the alpha-anomer for GALK1. Also active on D-glucose although shows a preference for galactose over glucose.</text>
</comment>
<dbReference type="SUPFAM" id="SSF74650">
    <property type="entry name" value="Galactose mutarotase-like"/>
    <property type="match status" value="1"/>
</dbReference>
<comment type="pathway">
    <text evidence="2">Carbohydrate metabolism; galactose metabolism.</text>
</comment>
<evidence type="ECO:0000313" key="9">
    <source>
        <dbReference type="EMBL" id="CAH0556969.1"/>
    </source>
</evidence>
<dbReference type="PROSITE" id="PS00545">
    <property type="entry name" value="ALDOSE_1_EPIMERASE"/>
    <property type="match status" value="1"/>
</dbReference>
<dbReference type="GO" id="GO:0006006">
    <property type="term" value="P:glucose metabolic process"/>
    <property type="evidence" value="ECO:0007669"/>
    <property type="project" value="TreeGrafter"/>
</dbReference>
<protein>
    <recommendedName>
        <fullName evidence="4">Galactose mutarotase</fullName>
    </recommendedName>
    <alternativeName>
        <fullName evidence="7">Aldose 1-epimerase</fullName>
    </alternativeName>
</protein>
<dbReference type="GO" id="GO:0033499">
    <property type="term" value="P:galactose catabolic process via UDP-galactose, Leloir pathway"/>
    <property type="evidence" value="ECO:0007669"/>
    <property type="project" value="TreeGrafter"/>
</dbReference>
<evidence type="ECO:0000256" key="2">
    <source>
        <dbReference type="ARBA" id="ARBA00004947"/>
    </source>
</evidence>
<comment type="catalytic activity">
    <reaction evidence="1">
        <text>alpha-D-galactose = beta-D-galactose</text>
        <dbReference type="Rhea" id="RHEA:28675"/>
        <dbReference type="ChEBI" id="CHEBI:27667"/>
        <dbReference type="ChEBI" id="CHEBI:28061"/>
        <dbReference type="EC" id="5.1.3.3"/>
    </reaction>
    <physiologicalReaction direction="right-to-left" evidence="1">
        <dbReference type="Rhea" id="RHEA:28677"/>
    </physiologicalReaction>
</comment>
<dbReference type="Pfam" id="PF01263">
    <property type="entry name" value="Aldose_epim"/>
    <property type="match status" value="1"/>
</dbReference>